<keyword evidence="1" id="KW-0812">Transmembrane</keyword>
<dbReference type="AlphaFoldDB" id="A0A5D0UDV9"/>
<evidence type="ECO:0000313" key="3">
    <source>
        <dbReference type="Proteomes" id="UP000322634"/>
    </source>
</evidence>
<gene>
    <name evidence="2" type="ORF">FXF65_10900</name>
</gene>
<feature type="transmembrane region" description="Helical" evidence="1">
    <location>
        <begin position="226"/>
        <end position="243"/>
    </location>
</feature>
<evidence type="ECO:0000256" key="1">
    <source>
        <dbReference type="SAM" id="Phobius"/>
    </source>
</evidence>
<protein>
    <submittedName>
        <fullName evidence="2">Uncharacterized protein</fullName>
    </submittedName>
</protein>
<dbReference type="RefSeq" id="WP_148349638.1">
    <property type="nucleotide sequence ID" value="NZ_JBHSBF010000009.1"/>
</dbReference>
<accession>A0A5D0UDV9</accession>
<keyword evidence="3" id="KW-1185">Reference proteome</keyword>
<dbReference type="Proteomes" id="UP000322634">
    <property type="component" value="Unassembled WGS sequence"/>
</dbReference>
<keyword evidence="1" id="KW-0472">Membrane</keyword>
<feature type="transmembrane region" description="Helical" evidence="1">
    <location>
        <begin position="157"/>
        <end position="176"/>
    </location>
</feature>
<comment type="caution">
    <text evidence="2">The sequence shown here is derived from an EMBL/GenBank/DDBJ whole genome shotgun (WGS) entry which is preliminary data.</text>
</comment>
<feature type="transmembrane region" description="Helical" evidence="1">
    <location>
        <begin position="63"/>
        <end position="79"/>
    </location>
</feature>
<proteinExistence type="predicted"/>
<evidence type="ECO:0000313" key="2">
    <source>
        <dbReference type="EMBL" id="TYC15842.1"/>
    </source>
</evidence>
<name>A0A5D0UDV9_9ACTN</name>
<feature type="transmembrane region" description="Helical" evidence="1">
    <location>
        <begin position="197"/>
        <end position="220"/>
    </location>
</feature>
<dbReference type="EMBL" id="VSFF01000004">
    <property type="protein sequence ID" value="TYC15842.1"/>
    <property type="molecule type" value="Genomic_DNA"/>
</dbReference>
<dbReference type="OrthoDB" id="3480012at2"/>
<sequence>MSAATLITGLYPPAVRQRWGTEISREVAEAGIRCWPDAVAGAARLWLHPSDWPGTLTGQTRRVLAVALFAVAAVTALLLRATQPSTTLTADPGHPATSLWLLPILLGIGLGTPLPVPRRQALAHLTTVSVRTLAAPAAALSAMVLAANSGVVEQPTGFVRVALVGCYWAVLTFTALRLCSLVARVAPAAAMPTTRRLCAALLLIGAGLALATGQSLFAVVWTAPTAGSLAATLALGLLTTATIRAGHDLRPGRTPAASRPR</sequence>
<feature type="transmembrane region" description="Helical" evidence="1">
    <location>
        <begin position="128"/>
        <end position="151"/>
    </location>
</feature>
<feature type="transmembrane region" description="Helical" evidence="1">
    <location>
        <begin position="99"/>
        <end position="116"/>
    </location>
</feature>
<organism evidence="2 3">
    <name type="scientific">Actinomadura syzygii</name>
    <dbReference type="NCBI Taxonomy" id="1427538"/>
    <lineage>
        <taxon>Bacteria</taxon>
        <taxon>Bacillati</taxon>
        <taxon>Actinomycetota</taxon>
        <taxon>Actinomycetes</taxon>
        <taxon>Streptosporangiales</taxon>
        <taxon>Thermomonosporaceae</taxon>
        <taxon>Actinomadura</taxon>
    </lineage>
</organism>
<keyword evidence="1" id="KW-1133">Transmembrane helix</keyword>
<reference evidence="2 3" key="1">
    <citation type="submission" date="2019-08" db="EMBL/GenBank/DDBJ databases">
        <title>Actinomadura sp. nov. CYP1-5 isolated from mountain soil.</title>
        <authorList>
            <person name="Songsumanus A."/>
            <person name="Kuncharoen N."/>
            <person name="Kudo T."/>
            <person name="Yuki M."/>
            <person name="Igarashi Y."/>
            <person name="Tanasupawat S."/>
        </authorList>
    </citation>
    <scope>NUCLEOTIDE SEQUENCE [LARGE SCALE GENOMIC DNA]</scope>
    <source>
        <strain evidence="2 3">GKU157</strain>
    </source>
</reference>